<keyword evidence="3" id="KW-1185">Reference proteome</keyword>
<evidence type="ECO:0000313" key="2">
    <source>
        <dbReference type="EMBL" id="KAA0701916.1"/>
    </source>
</evidence>
<feature type="compositionally biased region" description="Gly residues" evidence="1">
    <location>
        <begin position="83"/>
        <end position="104"/>
    </location>
</feature>
<feature type="region of interest" description="Disordered" evidence="1">
    <location>
        <begin position="80"/>
        <end position="112"/>
    </location>
</feature>
<organism evidence="2 3">
    <name type="scientific">Triplophysa tibetana</name>
    <dbReference type="NCBI Taxonomy" id="1572043"/>
    <lineage>
        <taxon>Eukaryota</taxon>
        <taxon>Metazoa</taxon>
        <taxon>Chordata</taxon>
        <taxon>Craniata</taxon>
        <taxon>Vertebrata</taxon>
        <taxon>Euteleostomi</taxon>
        <taxon>Actinopterygii</taxon>
        <taxon>Neopterygii</taxon>
        <taxon>Teleostei</taxon>
        <taxon>Ostariophysi</taxon>
        <taxon>Cypriniformes</taxon>
        <taxon>Nemacheilidae</taxon>
        <taxon>Triplophysa</taxon>
    </lineage>
</organism>
<sequence length="112" mass="11925">MLENSDSELHIVERSQQNISAHHSGTAAHPYEGLHINLRHNGGLTYRSAKEVTAEKDEFQHQQMELEKMCNPIITKLMSAGGMPEGMPGGFQGPGGALSGGGSSGPTIEVVD</sequence>
<dbReference type="InterPro" id="IPR029048">
    <property type="entry name" value="HSP70_C_sf"/>
</dbReference>
<keyword evidence="2" id="KW-0346">Stress response</keyword>
<accession>A0A5A9MY16</accession>
<protein>
    <submittedName>
        <fullName evidence="2">Heat shock cognate 71 kDa protein</fullName>
    </submittedName>
</protein>
<evidence type="ECO:0000256" key="1">
    <source>
        <dbReference type="SAM" id="MobiDB-lite"/>
    </source>
</evidence>
<proteinExistence type="predicted"/>
<dbReference type="EMBL" id="SOYY01000025">
    <property type="protein sequence ID" value="KAA0701916.1"/>
    <property type="molecule type" value="Genomic_DNA"/>
</dbReference>
<gene>
    <name evidence="2" type="ORF">E1301_Tti017752</name>
</gene>
<feature type="region of interest" description="Disordered" evidence="1">
    <location>
        <begin position="1"/>
        <end position="24"/>
    </location>
</feature>
<feature type="compositionally biased region" description="Polar residues" evidence="1">
    <location>
        <begin position="14"/>
        <end position="23"/>
    </location>
</feature>
<reference evidence="2 3" key="1">
    <citation type="journal article" date="2019" name="Mol. Ecol. Resour.">
        <title>Chromosome-level genome assembly of Triplophysa tibetana, a fish adapted to the harsh high-altitude environment of the Tibetan Plateau.</title>
        <authorList>
            <person name="Yang X."/>
            <person name="Liu H."/>
            <person name="Ma Z."/>
            <person name="Zou Y."/>
            <person name="Zou M."/>
            <person name="Mao Y."/>
            <person name="Li X."/>
            <person name="Wang H."/>
            <person name="Chen T."/>
            <person name="Wang W."/>
            <person name="Yang R."/>
        </authorList>
    </citation>
    <scope>NUCLEOTIDE SEQUENCE [LARGE SCALE GENOMIC DNA]</scope>
    <source>
        <strain evidence="2">TTIB1903HZAU</strain>
        <tissue evidence="2">Muscle</tissue>
    </source>
</reference>
<comment type="caution">
    <text evidence="2">The sequence shown here is derived from an EMBL/GenBank/DDBJ whole genome shotgun (WGS) entry which is preliminary data.</text>
</comment>
<dbReference type="AlphaFoldDB" id="A0A5A9MY16"/>
<name>A0A5A9MY16_9TELE</name>
<evidence type="ECO:0000313" key="3">
    <source>
        <dbReference type="Proteomes" id="UP000324632"/>
    </source>
</evidence>
<dbReference type="Gene3D" id="1.20.1270.10">
    <property type="match status" value="1"/>
</dbReference>
<dbReference type="Proteomes" id="UP000324632">
    <property type="component" value="Chromosome 25"/>
</dbReference>
<dbReference type="SUPFAM" id="SSF100934">
    <property type="entry name" value="Heat shock protein 70kD (HSP70), C-terminal subdomain"/>
    <property type="match status" value="1"/>
</dbReference>